<dbReference type="Pfam" id="PF12697">
    <property type="entry name" value="Abhydrolase_6"/>
    <property type="match status" value="1"/>
</dbReference>
<feature type="domain" description="AB hydrolase-1" evidence="1">
    <location>
        <begin position="15"/>
        <end position="245"/>
    </location>
</feature>
<dbReference type="InterPro" id="IPR000639">
    <property type="entry name" value="Epox_hydrolase-like"/>
</dbReference>
<gene>
    <name evidence="2" type="ORF">LWC34_37090</name>
</gene>
<sequence>MLHVRQFGPEDGVPVLMVHGVTGHGGRWQRLAEEFLDGFRVIAPDLRGHGHSPALPPWTLEQHAADLLSVLDSLAVTGLPVIGHSFGGAAAIHLARLAPQRVTKLVLLDPAIGLDPQFVMDTMPMWPQVFQTIEEAGEWQRKEWAGISLRDVAEELQENFAQTSDGRWMQRSSYSAVVTAWSEMCRVAQVPPPTTHTLLVSATQSPFVRPAFVNACQMSMRDSLETVRFDGGHMLQFEHPVETAELITNFLGR</sequence>
<keyword evidence="2" id="KW-0378">Hydrolase</keyword>
<dbReference type="EMBL" id="JAJVCN010000003">
    <property type="protein sequence ID" value="MCE7008389.1"/>
    <property type="molecule type" value="Genomic_DNA"/>
</dbReference>
<evidence type="ECO:0000259" key="1">
    <source>
        <dbReference type="Pfam" id="PF12697"/>
    </source>
</evidence>
<evidence type="ECO:0000313" key="2">
    <source>
        <dbReference type="EMBL" id="MCE7008389.1"/>
    </source>
</evidence>
<dbReference type="PRINTS" id="PR00412">
    <property type="entry name" value="EPOXHYDRLASE"/>
</dbReference>
<dbReference type="Gene3D" id="3.40.50.1820">
    <property type="entry name" value="alpha/beta hydrolase"/>
    <property type="match status" value="1"/>
</dbReference>
<name>A0ABS8ZKR6_9PSEU</name>
<dbReference type="SUPFAM" id="SSF53474">
    <property type="entry name" value="alpha/beta-Hydrolases"/>
    <property type="match status" value="1"/>
</dbReference>
<evidence type="ECO:0000313" key="3">
    <source>
        <dbReference type="Proteomes" id="UP001521150"/>
    </source>
</evidence>
<keyword evidence="3" id="KW-1185">Reference proteome</keyword>
<dbReference type="PANTHER" id="PTHR43194">
    <property type="entry name" value="HYDROLASE ALPHA/BETA FOLD FAMILY"/>
    <property type="match status" value="1"/>
</dbReference>
<proteinExistence type="predicted"/>
<reference evidence="2 3" key="1">
    <citation type="submission" date="2021-12" db="EMBL/GenBank/DDBJ databases">
        <title>Genome sequence of Kibdelosporangium philippinense ATCC 49844.</title>
        <authorList>
            <person name="Fedorov E.A."/>
            <person name="Omeragic M."/>
            <person name="Shalygina K.F."/>
            <person name="Maclea K.S."/>
        </authorList>
    </citation>
    <scope>NUCLEOTIDE SEQUENCE [LARGE SCALE GENOMIC DNA]</scope>
    <source>
        <strain evidence="2 3">ATCC 49844</strain>
    </source>
</reference>
<dbReference type="PANTHER" id="PTHR43194:SF2">
    <property type="entry name" value="PEROXISOMAL MEMBRANE PROTEIN LPX1"/>
    <property type="match status" value="1"/>
</dbReference>
<dbReference type="PRINTS" id="PR00111">
    <property type="entry name" value="ABHYDROLASE"/>
</dbReference>
<comment type="caution">
    <text evidence="2">The sequence shown here is derived from an EMBL/GenBank/DDBJ whole genome shotgun (WGS) entry which is preliminary data.</text>
</comment>
<dbReference type="InterPro" id="IPR029058">
    <property type="entry name" value="AB_hydrolase_fold"/>
</dbReference>
<organism evidence="2 3">
    <name type="scientific">Kibdelosporangium philippinense</name>
    <dbReference type="NCBI Taxonomy" id="211113"/>
    <lineage>
        <taxon>Bacteria</taxon>
        <taxon>Bacillati</taxon>
        <taxon>Actinomycetota</taxon>
        <taxon>Actinomycetes</taxon>
        <taxon>Pseudonocardiales</taxon>
        <taxon>Pseudonocardiaceae</taxon>
        <taxon>Kibdelosporangium</taxon>
    </lineage>
</organism>
<dbReference type="InterPro" id="IPR000073">
    <property type="entry name" value="AB_hydrolase_1"/>
</dbReference>
<protein>
    <submittedName>
        <fullName evidence="2">Alpha/beta hydrolase</fullName>
    </submittedName>
</protein>
<accession>A0ABS8ZKR6</accession>
<dbReference type="Proteomes" id="UP001521150">
    <property type="component" value="Unassembled WGS sequence"/>
</dbReference>
<dbReference type="GO" id="GO:0016787">
    <property type="term" value="F:hydrolase activity"/>
    <property type="evidence" value="ECO:0007669"/>
    <property type="project" value="UniProtKB-KW"/>
</dbReference>
<dbReference type="RefSeq" id="WP_233729897.1">
    <property type="nucleotide sequence ID" value="NZ_JAJVCN010000003.1"/>
</dbReference>
<dbReference type="InterPro" id="IPR050228">
    <property type="entry name" value="Carboxylesterase_BioH"/>
</dbReference>